<organism evidence="2 3">
    <name type="scientific">Micromonospora matsumotoense</name>
    <dbReference type="NCBI Taxonomy" id="121616"/>
    <lineage>
        <taxon>Bacteria</taxon>
        <taxon>Bacillati</taxon>
        <taxon>Actinomycetota</taxon>
        <taxon>Actinomycetes</taxon>
        <taxon>Micromonosporales</taxon>
        <taxon>Micromonosporaceae</taxon>
        <taxon>Micromonospora</taxon>
    </lineage>
</organism>
<proteinExistence type="predicted"/>
<reference evidence="3" key="1">
    <citation type="submission" date="2016-06" db="EMBL/GenBank/DDBJ databases">
        <authorList>
            <person name="Varghese N."/>
            <person name="Submissions Spin"/>
        </authorList>
    </citation>
    <scope>NUCLEOTIDE SEQUENCE [LARGE SCALE GENOMIC DNA]</scope>
    <source>
        <strain evidence="3">DSM 44100</strain>
    </source>
</reference>
<dbReference type="InterPro" id="IPR019933">
    <property type="entry name" value="DivIVA_domain"/>
</dbReference>
<evidence type="ECO:0000313" key="2">
    <source>
        <dbReference type="EMBL" id="SCF45621.1"/>
    </source>
</evidence>
<dbReference type="RefSeq" id="WP_091251920.1">
    <property type="nucleotide sequence ID" value="NZ_CP192025.1"/>
</dbReference>
<accession>A0A1C5AKN5</accession>
<keyword evidence="1" id="KW-0175">Coiled coil</keyword>
<gene>
    <name evidence="2" type="ORF">GA0070216_118102</name>
</gene>
<dbReference type="NCBIfam" id="TIGR03544">
    <property type="entry name" value="DivI1A_domain"/>
    <property type="match status" value="1"/>
</dbReference>
<protein>
    <submittedName>
        <fullName evidence="2">DivIVA domain-containing protein</fullName>
    </submittedName>
</protein>
<dbReference type="OrthoDB" id="3397160at2"/>
<dbReference type="EMBL" id="FMCU01000018">
    <property type="protein sequence ID" value="SCF45621.1"/>
    <property type="molecule type" value="Genomic_DNA"/>
</dbReference>
<name>A0A1C5AKN5_9ACTN</name>
<evidence type="ECO:0000256" key="1">
    <source>
        <dbReference type="SAM" id="Coils"/>
    </source>
</evidence>
<feature type="coiled-coil region" evidence="1">
    <location>
        <begin position="51"/>
        <end position="81"/>
    </location>
</feature>
<sequence>MIRDARDDGTLPARLHPVLVRDHQFPTVGFGRRGLDPREVRRFLLRVALELASLHQEVTRLTEENTRLKRLLRDRRSAQANRSPW</sequence>
<dbReference type="Proteomes" id="UP000198797">
    <property type="component" value="Unassembled WGS sequence"/>
</dbReference>
<dbReference type="AlphaFoldDB" id="A0A1C5AKN5"/>
<keyword evidence="3" id="KW-1185">Reference proteome</keyword>
<dbReference type="Gene3D" id="6.10.250.660">
    <property type="match status" value="1"/>
</dbReference>
<evidence type="ECO:0000313" key="3">
    <source>
        <dbReference type="Proteomes" id="UP000198797"/>
    </source>
</evidence>